<evidence type="ECO:0000256" key="1">
    <source>
        <dbReference type="SAM" id="Phobius"/>
    </source>
</evidence>
<sequence>MKLLGLLFYWIGCIFSIGYLLNMAEWQQFYDSQSIITTFLPTFCAFFIRPSESAAITSTRCMYICWISAGLTTVYGLIRIFGHYPIDLDAVLAGCSVALLPIFYAFIFTLIAFPITIKIKPSA</sequence>
<name>A0A0J1GWX4_9GAMM</name>
<dbReference type="EMBL" id="LDOT01000023">
    <property type="protein sequence ID" value="KLV04131.1"/>
    <property type="molecule type" value="Genomic_DNA"/>
</dbReference>
<feature type="transmembrane region" description="Helical" evidence="1">
    <location>
        <begin position="30"/>
        <end position="48"/>
    </location>
</feature>
<organism evidence="2 3">
    <name type="scientific">Photobacterium aquae</name>
    <dbReference type="NCBI Taxonomy" id="1195763"/>
    <lineage>
        <taxon>Bacteria</taxon>
        <taxon>Pseudomonadati</taxon>
        <taxon>Pseudomonadota</taxon>
        <taxon>Gammaproteobacteria</taxon>
        <taxon>Vibrionales</taxon>
        <taxon>Vibrionaceae</taxon>
        <taxon>Photobacterium</taxon>
    </lineage>
</organism>
<keyword evidence="3" id="KW-1185">Reference proteome</keyword>
<evidence type="ECO:0000313" key="3">
    <source>
        <dbReference type="Proteomes" id="UP000036097"/>
    </source>
</evidence>
<keyword evidence="1" id="KW-0472">Membrane</keyword>
<reference evidence="2 3" key="1">
    <citation type="submission" date="2015-05" db="EMBL/GenBank/DDBJ databases">
        <title>Photobacterium galathea sp. nov.</title>
        <authorList>
            <person name="Machado H."/>
            <person name="Gram L."/>
        </authorList>
    </citation>
    <scope>NUCLEOTIDE SEQUENCE [LARGE SCALE GENOMIC DNA]</scope>
    <source>
        <strain evidence="2 3">CGMCC 1.12159</strain>
    </source>
</reference>
<protein>
    <submittedName>
        <fullName evidence="2">Uncharacterized protein</fullName>
    </submittedName>
</protein>
<evidence type="ECO:0000313" key="2">
    <source>
        <dbReference type="EMBL" id="KLV04131.1"/>
    </source>
</evidence>
<keyword evidence="1" id="KW-0812">Transmembrane</keyword>
<accession>A0A0J1GWX4</accession>
<gene>
    <name evidence="2" type="ORF">ABT56_16115</name>
</gene>
<dbReference type="PATRIC" id="fig|1195763.3.peg.3432"/>
<feature type="transmembrane region" description="Helical" evidence="1">
    <location>
        <begin position="90"/>
        <end position="113"/>
    </location>
</feature>
<proteinExistence type="predicted"/>
<feature type="transmembrane region" description="Helical" evidence="1">
    <location>
        <begin position="60"/>
        <end position="78"/>
    </location>
</feature>
<feature type="transmembrane region" description="Helical" evidence="1">
    <location>
        <begin position="7"/>
        <end position="24"/>
    </location>
</feature>
<keyword evidence="1" id="KW-1133">Transmembrane helix</keyword>
<dbReference type="AlphaFoldDB" id="A0A0J1GWX4"/>
<comment type="caution">
    <text evidence="2">The sequence shown here is derived from an EMBL/GenBank/DDBJ whole genome shotgun (WGS) entry which is preliminary data.</text>
</comment>
<dbReference type="Proteomes" id="UP000036097">
    <property type="component" value="Unassembled WGS sequence"/>
</dbReference>